<proteinExistence type="predicted"/>
<dbReference type="AlphaFoldDB" id="A0ABD1GF45"/>
<organism evidence="1 2">
    <name type="scientific">Salvia divinorum</name>
    <name type="common">Maria pastora</name>
    <name type="synonym">Diviner's sage</name>
    <dbReference type="NCBI Taxonomy" id="28513"/>
    <lineage>
        <taxon>Eukaryota</taxon>
        <taxon>Viridiplantae</taxon>
        <taxon>Streptophyta</taxon>
        <taxon>Embryophyta</taxon>
        <taxon>Tracheophyta</taxon>
        <taxon>Spermatophyta</taxon>
        <taxon>Magnoliopsida</taxon>
        <taxon>eudicotyledons</taxon>
        <taxon>Gunneridae</taxon>
        <taxon>Pentapetalae</taxon>
        <taxon>asterids</taxon>
        <taxon>lamiids</taxon>
        <taxon>Lamiales</taxon>
        <taxon>Lamiaceae</taxon>
        <taxon>Nepetoideae</taxon>
        <taxon>Mentheae</taxon>
        <taxon>Salviinae</taxon>
        <taxon>Salvia</taxon>
        <taxon>Salvia subgen. Calosphace</taxon>
    </lineage>
</organism>
<evidence type="ECO:0000313" key="1">
    <source>
        <dbReference type="EMBL" id="KAL1542745.1"/>
    </source>
</evidence>
<keyword evidence="2" id="KW-1185">Reference proteome</keyword>
<gene>
    <name evidence="1" type="ORF">AAHA92_19793</name>
</gene>
<protein>
    <submittedName>
        <fullName evidence="1">Uncharacterized protein</fullName>
    </submittedName>
</protein>
<reference evidence="1 2" key="1">
    <citation type="submission" date="2024-06" db="EMBL/GenBank/DDBJ databases">
        <title>A chromosome level genome sequence of Diviner's sage (Salvia divinorum).</title>
        <authorList>
            <person name="Ford S.A."/>
            <person name="Ro D.-K."/>
            <person name="Ness R.W."/>
            <person name="Phillips M.A."/>
        </authorList>
    </citation>
    <scope>NUCLEOTIDE SEQUENCE [LARGE SCALE GENOMIC DNA]</scope>
    <source>
        <strain evidence="1">SAF-2024a</strain>
        <tissue evidence="1">Leaf</tissue>
    </source>
</reference>
<name>A0ABD1GF45_SALDI</name>
<dbReference type="EMBL" id="JBEAFC010000008">
    <property type="protein sequence ID" value="KAL1542745.1"/>
    <property type="molecule type" value="Genomic_DNA"/>
</dbReference>
<comment type="caution">
    <text evidence="1">The sequence shown here is derived from an EMBL/GenBank/DDBJ whole genome shotgun (WGS) entry which is preliminary data.</text>
</comment>
<sequence>MLATAATNDSLVQIREREFGETKGMEENSRQKSADVLFIYIWEGGILRQDIWNLLVWDRILIFKGNCISR</sequence>
<evidence type="ECO:0000313" key="2">
    <source>
        <dbReference type="Proteomes" id="UP001567538"/>
    </source>
</evidence>
<accession>A0ABD1GF45</accession>
<dbReference type="Proteomes" id="UP001567538">
    <property type="component" value="Unassembled WGS sequence"/>
</dbReference>